<dbReference type="PANTHER" id="PTHR36923:SF3">
    <property type="entry name" value="FERREDOXIN"/>
    <property type="match status" value="1"/>
</dbReference>
<dbReference type="InterPro" id="IPR051269">
    <property type="entry name" value="Fe-S_cluster_ET"/>
</dbReference>
<keyword evidence="3" id="KW-0479">Metal-binding</keyword>
<comment type="caution">
    <text evidence="8">The sequence shown here is derived from an EMBL/GenBank/DDBJ whole genome shotgun (WGS) entry which is preliminary data.</text>
</comment>
<keyword evidence="2" id="KW-0813">Transport</keyword>
<dbReference type="Gene3D" id="3.30.70.20">
    <property type="match status" value="1"/>
</dbReference>
<dbReference type="RefSeq" id="WP_345679609.1">
    <property type="nucleotide sequence ID" value="NZ_BAABHS010000033.1"/>
</dbReference>
<evidence type="ECO:0000256" key="7">
    <source>
        <dbReference type="ARBA" id="ARBA00023291"/>
    </source>
</evidence>
<gene>
    <name evidence="8" type="ORF">GCM10023205_67670</name>
</gene>
<proteinExistence type="predicted"/>
<protein>
    <recommendedName>
        <fullName evidence="10">Ferredoxin</fullName>
    </recommendedName>
</protein>
<keyword evidence="6" id="KW-0411">Iron-sulfur</keyword>
<evidence type="ECO:0000256" key="2">
    <source>
        <dbReference type="ARBA" id="ARBA00022448"/>
    </source>
</evidence>
<evidence type="ECO:0000313" key="8">
    <source>
        <dbReference type="EMBL" id="GAA4987382.1"/>
    </source>
</evidence>
<keyword evidence="7" id="KW-0003">3Fe-4S</keyword>
<evidence type="ECO:0000313" key="9">
    <source>
        <dbReference type="Proteomes" id="UP001500466"/>
    </source>
</evidence>
<dbReference type="EMBL" id="BAABHS010000033">
    <property type="protein sequence ID" value="GAA4987382.1"/>
    <property type="molecule type" value="Genomic_DNA"/>
</dbReference>
<accession>A0ABP9I4W6</accession>
<evidence type="ECO:0000256" key="5">
    <source>
        <dbReference type="ARBA" id="ARBA00023004"/>
    </source>
</evidence>
<keyword evidence="5" id="KW-0408">Iron</keyword>
<evidence type="ECO:0000256" key="1">
    <source>
        <dbReference type="ARBA" id="ARBA00001927"/>
    </source>
</evidence>
<dbReference type="Pfam" id="PF13459">
    <property type="entry name" value="Fer4_15"/>
    <property type="match status" value="1"/>
</dbReference>
<organism evidence="8 9">
    <name type="scientific">Yinghuangia aomiensis</name>
    <dbReference type="NCBI Taxonomy" id="676205"/>
    <lineage>
        <taxon>Bacteria</taxon>
        <taxon>Bacillati</taxon>
        <taxon>Actinomycetota</taxon>
        <taxon>Actinomycetes</taxon>
        <taxon>Kitasatosporales</taxon>
        <taxon>Streptomycetaceae</taxon>
        <taxon>Yinghuangia</taxon>
    </lineage>
</organism>
<dbReference type="Proteomes" id="UP001500466">
    <property type="component" value="Unassembled WGS sequence"/>
</dbReference>
<keyword evidence="4" id="KW-0249">Electron transport</keyword>
<evidence type="ECO:0008006" key="10">
    <source>
        <dbReference type="Google" id="ProtNLM"/>
    </source>
</evidence>
<dbReference type="PANTHER" id="PTHR36923">
    <property type="entry name" value="FERREDOXIN"/>
    <property type="match status" value="1"/>
</dbReference>
<name>A0ABP9I4W6_9ACTN</name>
<evidence type="ECO:0000256" key="3">
    <source>
        <dbReference type="ARBA" id="ARBA00022723"/>
    </source>
</evidence>
<reference evidence="9" key="1">
    <citation type="journal article" date="2019" name="Int. J. Syst. Evol. Microbiol.">
        <title>The Global Catalogue of Microorganisms (GCM) 10K type strain sequencing project: providing services to taxonomists for standard genome sequencing and annotation.</title>
        <authorList>
            <consortium name="The Broad Institute Genomics Platform"/>
            <consortium name="The Broad Institute Genome Sequencing Center for Infectious Disease"/>
            <person name="Wu L."/>
            <person name="Ma J."/>
        </authorList>
    </citation>
    <scope>NUCLEOTIDE SEQUENCE [LARGE SCALE GENOMIC DNA]</scope>
    <source>
        <strain evidence="9">JCM 17986</strain>
    </source>
</reference>
<evidence type="ECO:0000256" key="4">
    <source>
        <dbReference type="ARBA" id="ARBA00022982"/>
    </source>
</evidence>
<comment type="cofactor">
    <cofactor evidence="1">
        <name>[3Fe-4S] cluster</name>
        <dbReference type="ChEBI" id="CHEBI:21137"/>
    </cofactor>
</comment>
<dbReference type="SUPFAM" id="SSF54862">
    <property type="entry name" value="4Fe-4S ferredoxins"/>
    <property type="match status" value="1"/>
</dbReference>
<sequence>MKVRIDAARCEGRGYCSRFAPALFETDDDGYPRILVTDDLDDEQLADARTAVSACPEQAISLHD</sequence>
<evidence type="ECO:0000256" key="6">
    <source>
        <dbReference type="ARBA" id="ARBA00023014"/>
    </source>
</evidence>
<keyword evidence="9" id="KW-1185">Reference proteome</keyword>